<dbReference type="PANTHER" id="PTHR12064">
    <property type="entry name" value="METAL TRANSPORTER CNNM"/>
    <property type="match status" value="1"/>
</dbReference>
<dbReference type="Pfam" id="PF01595">
    <property type="entry name" value="CNNM"/>
    <property type="match status" value="1"/>
</dbReference>
<keyword evidence="5 12" id="KW-0812">Transmembrane</keyword>
<keyword evidence="10 12" id="KW-0472">Membrane</keyword>
<dbReference type="InterPro" id="IPR002550">
    <property type="entry name" value="CNNM"/>
</dbReference>
<feature type="compositionally biased region" description="Polar residues" evidence="13">
    <location>
        <begin position="913"/>
        <end position="938"/>
    </location>
</feature>
<dbReference type="PROSITE" id="PS51846">
    <property type="entry name" value="CNNM"/>
    <property type="match status" value="1"/>
</dbReference>
<dbReference type="GO" id="GO:0022857">
    <property type="term" value="F:transmembrane transporter activity"/>
    <property type="evidence" value="ECO:0007669"/>
    <property type="project" value="TreeGrafter"/>
</dbReference>
<evidence type="ECO:0000256" key="9">
    <source>
        <dbReference type="ARBA" id="ARBA00023122"/>
    </source>
</evidence>
<keyword evidence="9 11" id="KW-0129">CBS domain</keyword>
<keyword evidence="6" id="KW-0677">Repeat</keyword>
<feature type="region of interest" description="Disordered" evidence="13">
    <location>
        <begin position="699"/>
        <end position="758"/>
    </location>
</feature>
<dbReference type="InterPro" id="IPR000644">
    <property type="entry name" value="CBS_dom"/>
</dbReference>
<dbReference type="GO" id="GO:0006811">
    <property type="term" value="P:monoatomic ion transport"/>
    <property type="evidence" value="ECO:0007669"/>
    <property type="project" value="UniProtKB-KW"/>
</dbReference>
<sequence length="938" mass="103442">PKMADEPDVSFQSCVSSIVRSSKHSLFSSLQTFRAFSLLVILCSFHGSSCSAAVVASKDFSSSSSFYLSSSSEELPGWEDGTRQLFRRESGIDSSEPKLIALKLKNVNKDASYDDNGGVIVLEGTPFTIIFYGYGISNNSEVKLTTFEGSYGDSCISHDKTFQTRSFPLLLIDESSASIELPEGLDNPPDSKKFYVCLKASEDDVFVHQGSGSDSLLHIGVYSLLLPIWIMVLILICLLSLSGLFSGLNLGLMALDQTELKIVQNTGSDEEKDYANKIAPVRAHGNFLLCSLLLGNVLVNNSLTILLDTLTSGIVAVLGATMGIVIFGEIIPQALCSRHGLAVGAHTIWLTKFFMVLTFPLSYPISKILDKILGTEIGTVYNKERLMELLRVTNEYNDLENDEVNIVTGALVYKRKTVRDVMTKLEDCYFLPLNTVVNFETLSEIRQQGYSRIPVYDGDRTNIVNILFAKDLMFVDPDDNMPLSAICSYYNYDVNFVFHDTPLNVMFNEFKSGDKGHMAFVQDINTEGEGDPFYETCGLVTLEDIIEEIIQQEIVDETDIVTDNKTKKRLTRGSVWKAKEENISMAIGQLKDAQQIQISPQLTMAVFQYLSTCVEPFKPVLICEPVLKKLLVLDIFKEIKVKQSDQKSDTEIISRGKPIDFFILIIEGRVEVNIGKEGLIFEGGPFTYFGVQTLVSQTDDASTMPSSPNLIKGTPGSNSQSELAATPTMRSSLRKANSTHNSSIDSKRNSATDTHNHRTHFIPDYSVKPVTDILFLKIKRTVYAGAVKASNLMSHHQTTSGEFAEKELDRLLEKVSEDEISDLARTPEVYSPDKSFSSSFRRDSIRNSLNTALKKTFSIGNQKLAESANPTPPPVMNNSSAPSLPDTSNSPPGGEPKSNSAYVGEAKDDSSSREQNTGSPTKTDVTTTLLSQENTSLQ</sequence>
<comment type="subcellular location">
    <subcellularLocation>
        <location evidence="1">Cell membrane</location>
        <topology evidence="1">Multi-pass membrane protein</topology>
    </subcellularLocation>
</comment>
<protein>
    <submittedName>
        <fullName evidence="18">Metal transporter CNNM2like [Megachile rotundata]</fullName>
    </submittedName>
</protein>
<accession>A0A0K2U1P3</accession>
<dbReference type="Gene3D" id="3.10.580.10">
    <property type="entry name" value="CBS-domain"/>
    <property type="match status" value="1"/>
</dbReference>
<dbReference type="PROSITE" id="PS51371">
    <property type="entry name" value="CBS"/>
    <property type="match status" value="1"/>
</dbReference>
<evidence type="ECO:0000256" key="13">
    <source>
        <dbReference type="SAM" id="MobiDB-lite"/>
    </source>
</evidence>
<dbReference type="InterPro" id="IPR044751">
    <property type="entry name" value="Ion_transp-like_CBS"/>
</dbReference>
<evidence type="ECO:0000256" key="6">
    <source>
        <dbReference type="ARBA" id="ARBA00022737"/>
    </source>
</evidence>
<dbReference type="InterPro" id="IPR045095">
    <property type="entry name" value="ACDP"/>
</dbReference>
<reference evidence="18" key="1">
    <citation type="submission" date="2014-05" db="EMBL/GenBank/DDBJ databases">
        <authorList>
            <person name="Chronopoulou M."/>
        </authorList>
    </citation>
    <scope>NUCLEOTIDE SEQUENCE</scope>
    <source>
        <tissue evidence="18">Whole organism</tissue>
    </source>
</reference>
<keyword evidence="4" id="KW-1003">Cell membrane</keyword>
<feature type="domain" description="CBS" evidence="16">
    <location>
        <begin position="422"/>
        <end position="483"/>
    </location>
</feature>
<feature type="transmembrane region" description="Helical" evidence="14">
    <location>
        <begin position="303"/>
        <end position="328"/>
    </location>
</feature>
<keyword evidence="8" id="KW-0406">Ion transport</keyword>
<proteinExistence type="inferred from homology"/>
<dbReference type="FunFam" id="3.10.580.10:FF:000001">
    <property type="entry name" value="Putative metal transporter CNNM3 isoform 2"/>
    <property type="match status" value="1"/>
</dbReference>
<keyword evidence="7 12" id="KW-1133">Transmembrane helix</keyword>
<evidence type="ECO:0000256" key="14">
    <source>
        <dbReference type="SAM" id="Phobius"/>
    </source>
</evidence>
<evidence type="ECO:0000259" key="15">
    <source>
        <dbReference type="PROSITE" id="PS50042"/>
    </source>
</evidence>
<dbReference type="InterPro" id="IPR018490">
    <property type="entry name" value="cNMP-bd_dom_sf"/>
</dbReference>
<feature type="compositionally biased region" description="Polar residues" evidence="13">
    <location>
        <begin position="699"/>
        <end position="744"/>
    </location>
</feature>
<evidence type="ECO:0000256" key="1">
    <source>
        <dbReference type="ARBA" id="ARBA00004651"/>
    </source>
</evidence>
<keyword evidence="3" id="KW-0813">Transport</keyword>
<evidence type="ECO:0000259" key="16">
    <source>
        <dbReference type="PROSITE" id="PS51371"/>
    </source>
</evidence>
<feature type="non-terminal residue" evidence="18">
    <location>
        <position position="1"/>
    </location>
</feature>
<evidence type="ECO:0000256" key="3">
    <source>
        <dbReference type="ARBA" id="ARBA00022448"/>
    </source>
</evidence>
<feature type="compositionally biased region" description="Basic and acidic residues" evidence="13">
    <location>
        <begin position="745"/>
        <end position="756"/>
    </location>
</feature>
<dbReference type="AlphaFoldDB" id="A0A0K2U1P3"/>
<evidence type="ECO:0000256" key="11">
    <source>
        <dbReference type="PROSITE-ProRule" id="PRU00703"/>
    </source>
</evidence>
<evidence type="ECO:0000256" key="5">
    <source>
        <dbReference type="ARBA" id="ARBA00022692"/>
    </source>
</evidence>
<dbReference type="CDD" id="cd04590">
    <property type="entry name" value="CBS_pair_CorC_HlyC_assoc"/>
    <property type="match status" value="1"/>
</dbReference>
<feature type="region of interest" description="Disordered" evidence="13">
    <location>
        <begin position="864"/>
        <end position="938"/>
    </location>
</feature>
<comment type="similarity">
    <text evidence="2">Belongs to the ACDP family.</text>
</comment>
<evidence type="ECO:0000256" key="2">
    <source>
        <dbReference type="ARBA" id="ARBA00010484"/>
    </source>
</evidence>
<evidence type="ECO:0000259" key="17">
    <source>
        <dbReference type="PROSITE" id="PS51846"/>
    </source>
</evidence>
<dbReference type="OrthoDB" id="5353557at2759"/>
<dbReference type="PANTHER" id="PTHR12064:SF94">
    <property type="entry name" value="UNEXTENDED PROTEIN"/>
    <property type="match status" value="1"/>
</dbReference>
<evidence type="ECO:0000256" key="7">
    <source>
        <dbReference type="ARBA" id="ARBA00022989"/>
    </source>
</evidence>
<name>A0A0K2U1P3_LEPSM</name>
<dbReference type="GO" id="GO:0010960">
    <property type="term" value="P:magnesium ion homeostasis"/>
    <property type="evidence" value="ECO:0007669"/>
    <property type="project" value="InterPro"/>
</dbReference>
<feature type="transmembrane region" description="Helical" evidence="14">
    <location>
        <begin position="340"/>
        <end position="363"/>
    </location>
</feature>
<dbReference type="Pfam" id="PF25562">
    <property type="entry name" value="CNBH_CNNM2_C"/>
    <property type="match status" value="1"/>
</dbReference>
<evidence type="ECO:0000256" key="10">
    <source>
        <dbReference type="ARBA" id="ARBA00023136"/>
    </source>
</evidence>
<organism evidence="18">
    <name type="scientific">Lepeophtheirus salmonis</name>
    <name type="common">Salmon louse</name>
    <name type="synonym">Caligus salmonis</name>
    <dbReference type="NCBI Taxonomy" id="72036"/>
    <lineage>
        <taxon>Eukaryota</taxon>
        <taxon>Metazoa</taxon>
        <taxon>Ecdysozoa</taxon>
        <taxon>Arthropoda</taxon>
        <taxon>Crustacea</taxon>
        <taxon>Multicrustacea</taxon>
        <taxon>Hexanauplia</taxon>
        <taxon>Copepoda</taxon>
        <taxon>Siphonostomatoida</taxon>
        <taxon>Caligidae</taxon>
        <taxon>Lepeophtheirus</taxon>
    </lineage>
</organism>
<evidence type="ECO:0000256" key="4">
    <source>
        <dbReference type="ARBA" id="ARBA00022475"/>
    </source>
</evidence>
<feature type="domain" description="CNNM transmembrane" evidence="17">
    <location>
        <begin position="224"/>
        <end position="403"/>
    </location>
</feature>
<dbReference type="InterPro" id="IPR046342">
    <property type="entry name" value="CBS_dom_sf"/>
</dbReference>
<dbReference type="InterPro" id="IPR000595">
    <property type="entry name" value="cNMP-bd_dom"/>
</dbReference>
<dbReference type="SUPFAM" id="SSF54631">
    <property type="entry name" value="CBS-domain pair"/>
    <property type="match status" value="1"/>
</dbReference>
<evidence type="ECO:0000313" key="18">
    <source>
        <dbReference type="EMBL" id="CDW32168.1"/>
    </source>
</evidence>
<dbReference type="GO" id="GO:0005886">
    <property type="term" value="C:plasma membrane"/>
    <property type="evidence" value="ECO:0007669"/>
    <property type="project" value="UniProtKB-SubCell"/>
</dbReference>
<dbReference type="SUPFAM" id="SSF51206">
    <property type="entry name" value="cAMP-binding domain-like"/>
    <property type="match status" value="1"/>
</dbReference>
<dbReference type="PROSITE" id="PS50042">
    <property type="entry name" value="CNMP_BINDING_3"/>
    <property type="match status" value="1"/>
</dbReference>
<evidence type="ECO:0000256" key="8">
    <source>
        <dbReference type="ARBA" id="ARBA00023065"/>
    </source>
</evidence>
<feature type="transmembrane region" description="Helical" evidence="14">
    <location>
        <begin position="221"/>
        <end position="245"/>
    </location>
</feature>
<evidence type="ECO:0000256" key="12">
    <source>
        <dbReference type="PROSITE-ProRule" id="PRU01193"/>
    </source>
</evidence>
<feature type="domain" description="Cyclic nucleotide-binding" evidence="15">
    <location>
        <begin position="632"/>
        <end position="704"/>
    </location>
</feature>
<dbReference type="EMBL" id="HACA01014807">
    <property type="protein sequence ID" value="CDW32168.1"/>
    <property type="molecule type" value="Transcribed_RNA"/>
</dbReference>
<feature type="compositionally biased region" description="Polar residues" evidence="13">
    <location>
        <begin position="876"/>
        <end position="901"/>
    </location>
</feature>